<dbReference type="AlphaFoldDB" id="A0A811V446"/>
<dbReference type="Proteomes" id="UP000606786">
    <property type="component" value="Unassembled WGS sequence"/>
</dbReference>
<sequence>MYGNTKESLPKQMRFFNFFRLISCILYFKTKNFGTTPSCMECCNHSGISIYILVFLHHLWALSVRSGSRLRVKDD</sequence>
<gene>
    <name evidence="1" type="ORF">CCAP1982_LOCUS14148</name>
</gene>
<comment type="caution">
    <text evidence="1">The sequence shown here is derived from an EMBL/GenBank/DDBJ whole genome shotgun (WGS) entry which is preliminary data.</text>
</comment>
<evidence type="ECO:0000313" key="1">
    <source>
        <dbReference type="EMBL" id="CAD7005800.1"/>
    </source>
</evidence>
<name>A0A811V446_CERCA</name>
<protein>
    <submittedName>
        <fullName evidence="1">(Mediterranean fruit fly) hypothetical protein</fullName>
    </submittedName>
</protein>
<keyword evidence="2" id="KW-1185">Reference proteome</keyword>
<reference evidence="1" key="1">
    <citation type="submission" date="2020-11" db="EMBL/GenBank/DDBJ databases">
        <authorList>
            <person name="Whitehead M."/>
        </authorList>
    </citation>
    <scope>NUCLEOTIDE SEQUENCE</scope>
    <source>
        <strain evidence="1">EGII</strain>
    </source>
</reference>
<accession>A0A811V446</accession>
<organism evidence="1 2">
    <name type="scientific">Ceratitis capitata</name>
    <name type="common">Mediterranean fruit fly</name>
    <name type="synonym">Tephritis capitata</name>
    <dbReference type="NCBI Taxonomy" id="7213"/>
    <lineage>
        <taxon>Eukaryota</taxon>
        <taxon>Metazoa</taxon>
        <taxon>Ecdysozoa</taxon>
        <taxon>Arthropoda</taxon>
        <taxon>Hexapoda</taxon>
        <taxon>Insecta</taxon>
        <taxon>Pterygota</taxon>
        <taxon>Neoptera</taxon>
        <taxon>Endopterygota</taxon>
        <taxon>Diptera</taxon>
        <taxon>Brachycera</taxon>
        <taxon>Muscomorpha</taxon>
        <taxon>Tephritoidea</taxon>
        <taxon>Tephritidae</taxon>
        <taxon>Ceratitis</taxon>
        <taxon>Ceratitis</taxon>
    </lineage>
</organism>
<dbReference type="EMBL" id="CAJHJT010000034">
    <property type="protein sequence ID" value="CAD7005800.1"/>
    <property type="molecule type" value="Genomic_DNA"/>
</dbReference>
<evidence type="ECO:0000313" key="2">
    <source>
        <dbReference type="Proteomes" id="UP000606786"/>
    </source>
</evidence>
<proteinExistence type="predicted"/>